<evidence type="ECO:0000313" key="4">
    <source>
        <dbReference type="Proteomes" id="UP000001382"/>
    </source>
</evidence>
<dbReference type="RefSeq" id="WP_012947692.1">
    <property type="nucleotide sequence ID" value="NC_013757.1"/>
</dbReference>
<evidence type="ECO:0000259" key="2">
    <source>
        <dbReference type="PROSITE" id="PS51340"/>
    </source>
</evidence>
<dbReference type="OrthoDB" id="192945at2"/>
<dbReference type="PANTHER" id="PTHR36930:SF1">
    <property type="entry name" value="MOSC DOMAIN-CONTAINING PROTEIN"/>
    <property type="match status" value="1"/>
</dbReference>
<name>D2SCL7_GEOOG</name>
<organism evidence="3 4">
    <name type="scientific">Geodermatophilus obscurus (strain ATCC 25078 / DSM 43160 / JCM 3152 / CCUG 61914 / KCC A-0152 / KCTC 9177 / NBRC 13315 / NRRL B-3577 / G-20)</name>
    <dbReference type="NCBI Taxonomy" id="526225"/>
    <lineage>
        <taxon>Bacteria</taxon>
        <taxon>Bacillati</taxon>
        <taxon>Actinomycetota</taxon>
        <taxon>Actinomycetes</taxon>
        <taxon>Geodermatophilales</taxon>
        <taxon>Geodermatophilaceae</taxon>
        <taxon>Geodermatophilus</taxon>
    </lineage>
</organism>
<dbReference type="InterPro" id="IPR052716">
    <property type="entry name" value="MOSC_domain"/>
</dbReference>
<accession>D2SCL7</accession>
<dbReference type="KEGG" id="gob:Gobs_1526"/>
<reference evidence="4" key="2">
    <citation type="submission" date="2010-01" db="EMBL/GenBank/DDBJ databases">
        <title>The complete genome of Geodermatophilus obscurus DSM 43160.</title>
        <authorList>
            <consortium name="US DOE Joint Genome Institute (JGI-PGF)"/>
            <person name="Lucas S."/>
            <person name="Copeland A."/>
            <person name="Lapidus A."/>
            <person name="Glavina del Rio T."/>
            <person name="Dalin E."/>
            <person name="Tice H."/>
            <person name="Bruce D."/>
            <person name="Goodwin L."/>
            <person name="Pitluck S."/>
            <person name="Kyrpides N."/>
            <person name="Mavromatis K."/>
            <person name="Ivanova N."/>
            <person name="Munk A.C."/>
            <person name="Brettin T."/>
            <person name="Detter J.C."/>
            <person name="Han C."/>
            <person name="Larimer F."/>
            <person name="Land M."/>
            <person name="Hauser L."/>
            <person name="Markowitz V."/>
            <person name="Cheng J.-F."/>
            <person name="Hugenholtz P."/>
            <person name="Woyke T."/>
            <person name="Wu D."/>
            <person name="Jando M."/>
            <person name="Schneider S."/>
            <person name="Klenk H.-P."/>
            <person name="Eisen J.A."/>
        </authorList>
    </citation>
    <scope>NUCLEOTIDE SEQUENCE [LARGE SCALE GENOMIC DNA]</scope>
    <source>
        <strain evidence="4">ATCC 25078 / DSM 43160 / JCM 3152 / KCC A-0152 / KCTC 9177 / NBRC 13315 / NRRL B-3577 / G-20</strain>
    </source>
</reference>
<dbReference type="EMBL" id="CP001867">
    <property type="protein sequence ID" value="ADB74252.1"/>
    <property type="molecule type" value="Genomic_DNA"/>
</dbReference>
<gene>
    <name evidence="3" type="ordered locus">Gobs_1526</name>
</gene>
<dbReference type="eggNOG" id="COG2258">
    <property type="taxonomic scope" value="Bacteria"/>
</dbReference>
<evidence type="ECO:0000313" key="3">
    <source>
        <dbReference type="EMBL" id="ADB74252.1"/>
    </source>
</evidence>
<dbReference type="InterPro" id="IPR005302">
    <property type="entry name" value="MoCF_Sase_C"/>
</dbReference>
<keyword evidence="4" id="KW-1185">Reference proteome</keyword>
<dbReference type="PANTHER" id="PTHR36930">
    <property type="entry name" value="METAL-SULFUR CLUSTER BIOSYNTHESIS PROTEINS YUAD-RELATED"/>
    <property type="match status" value="1"/>
</dbReference>
<protein>
    <submittedName>
        <fullName evidence="3">MOSC domain containing protein</fullName>
    </submittedName>
</protein>
<dbReference type="Pfam" id="PF03473">
    <property type="entry name" value="MOSC"/>
    <property type="match status" value="1"/>
</dbReference>
<reference evidence="3 4" key="1">
    <citation type="journal article" date="2010" name="Stand. Genomic Sci.">
        <title>Complete genome sequence of Geodermatophilus obscurus type strain (G-20).</title>
        <authorList>
            <person name="Ivanova N."/>
            <person name="Sikorski J."/>
            <person name="Jando M."/>
            <person name="Munk C."/>
            <person name="Lapidus A."/>
            <person name="Glavina Del Rio T."/>
            <person name="Copeland A."/>
            <person name="Tice H."/>
            <person name="Cheng J.-F."/>
            <person name="Lucas S."/>
            <person name="Chen F."/>
            <person name="Nolan M."/>
            <person name="Bruce D."/>
            <person name="Goodwin L."/>
            <person name="Pitluck S."/>
            <person name="Mavromatis K."/>
            <person name="Mikhailova N."/>
            <person name="Pati A."/>
            <person name="Chen A."/>
            <person name="Palaniappan K."/>
            <person name="Land M."/>
            <person name="Hauser L."/>
            <person name="Chang Y.-J."/>
            <person name="Jeffries C.D."/>
            <person name="Meincke L."/>
            <person name="Brettin T."/>
            <person name="Detter J.C."/>
            <person name="Detter J.C."/>
            <person name="Rohde M."/>
            <person name="Goeker M."/>
            <person name="Bristow J."/>
            <person name="Eisen J.A."/>
            <person name="Markowitz V."/>
            <person name="Hugenholtz P."/>
            <person name="Kyrpides N.C."/>
            <person name="Klenk H.-P."/>
        </authorList>
    </citation>
    <scope>NUCLEOTIDE SEQUENCE [LARGE SCALE GENOMIC DNA]</scope>
    <source>
        <strain evidence="4">ATCC 25078 / DSM 43160 / JCM 3152 / KCC A-0152 / KCTC 9177 / NBRC 13315 / NRRL B-3577 / G-20</strain>
    </source>
</reference>
<proteinExistence type="predicted"/>
<dbReference type="GO" id="GO:0003824">
    <property type="term" value="F:catalytic activity"/>
    <property type="evidence" value="ECO:0007669"/>
    <property type="project" value="InterPro"/>
</dbReference>
<dbReference type="Proteomes" id="UP000001382">
    <property type="component" value="Chromosome"/>
</dbReference>
<dbReference type="STRING" id="526225.Gobs_1526"/>
<dbReference type="Gene3D" id="2.40.33.20">
    <property type="entry name" value="PK beta-barrel domain-like"/>
    <property type="match status" value="1"/>
</dbReference>
<evidence type="ECO:0000256" key="1">
    <source>
        <dbReference type="SAM" id="MobiDB-lite"/>
    </source>
</evidence>
<dbReference type="GO" id="GO:0030151">
    <property type="term" value="F:molybdenum ion binding"/>
    <property type="evidence" value="ECO:0007669"/>
    <property type="project" value="InterPro"/>
</dbReference>
<feature type="compositionally biased region" description="Low complexity" evidence="1">
    <location>
        <begin position="162"/>
        <end position="178"/>
    </location>
</feature>
<dbReference type="AlphaFoldDB" id="D2SCL7"/>
<sequence length="178" mass="18501">MDGGVLIEIWLTSEAAAPMRRVPTAQLLAGRGLEGDRYALGGGTWAQYPDLEKQLTLIDAADVAAVAADAGVPLTPGDTRRNLVTTGVDLPSLVGRWFAVGDALLFGAKRCPPCTHLERLTGARLVKAMVHRGGINAAVFSDASIAEGAVVRPVSEEEAARRGAPTGAGRPVPRIVNG</sequence>
<dbReference type="GO" id="GO:0030170">
    <property type="term" value="F:pyridoxal phosphate binding"/>
    <property type="evidence" value="ECO:0007669"/>
    <property type="project" value="InterPro"/>
</dbReference>
<dbReference type="InterPro" id="IPR011037">
    <property type="entry name" value="Pyrv_Knase-like_insert_dom_sf"/>
</dbReference>
<dbReference type="HOGENOM" id="CLU_104911_0_0_11"/>
<dbReference type="PROSITE" id="PS51340">
    <property type="entry name" value="MOSC"/>
    <property type="match status" value="1"/>
</dbReference>
<feature type="region of interest" description="Disordered" evidence="1">
    <location>
        <begin position="155"/>
        <end position="178"/>
    </location>
</feature>
<dbReference type="SUPFAM" id="SSF50800">
    <property type="entry name" value="PK beta-barrel domain-like"/>
    <property type="match status" value="1"/>
</dbReference>
<feature type="domain" description="MOSC" evidence="2">
    <location>
        <begin position="20"/>
        <end position="154"/>
    </location>
</feature>